<dbReference type="Proteomes" id="UP001620514">
    <property type="component" value="Unassembled WGS sequence"/>
</dbReference>
<dbReference type="GO" id="GO:0003755">
    <property type="term" value="F:peptidyl-prolyl cis-trans isomerase activity"/>
    <property type="evidence" value="ECO:0007669"/>
    <property type="project" value="UniProtKB-EC"/>
</dbReference>
<name>A0ABW8MD19_9BURK</name>
<keyword evidence="4 5" id="KW-0697">Rotamase</keyword>
<proteinExistence type="inferred from homology"/>
<dbReference type="InterPro" id="IPR050245">
    <property type="entry name" value="PrsA_foldase"/>
</dbReference>
<evidence type="ECO:0000256" key="3">
    <source>
        <dbReference type="ARBA" id="ARBA00013194"/>
    </source>
</evidence>
<dbReference type="Gene3D" id="3.10.50.40">
    <property type="match status" value="1"/>
</dbReference>
<keyword evidence="8" id="KW-1185">Reference proteome</keyword>
<reference evidence="7 8" key="2">
    <citation type="submission" date="2024-11" db="EMBL/GenBank/DDBJ databases">
        <title>Using genomics to understand microbial adaptation to soil warming.</title>
        <authorList>
            <person name="Deangelis K.M. PhD."/>
        </authorList>
    </citation>
    <scope>NUCLEOTIDE SEQUENCE [LARGE SCALE GENOMIC DNA]</scope>
    <source>
        <strain evidence="7 8">GAS97</strain>
    </source>
</reference>
<reference evidence="7 8" key="1">
    <citation type="submission" date="2024-10" db="EMBL/GenBank/DDBJ databases">
        <authorList>
            <person name="Deangelis K."/>
            <person name="Huntemann M."/>
            <person name="Clum A."/>
            <person name="Wang J."/>
            <person name="Palaniappan K."/>
            <person name="Ritter S."/>
            <person name="Chen I.-M."/>
            <person name="Stamatis D."/>
            <person name="Reddy T."/>
            <person name="O'Malley R."/>
            <person name="Daum C."/>
            <person name="Ng V."/>
            <person name="Ivanova N."/>
            <person name="Kyrpides N."/>
            <person name="Woyke T."/>
        </authorList>
    </citation>
    <scope>NUCLEOTIDE SEQUENCE [LARGE SCALE GENOMIC DNA]</scope>
    <source>
        <strain evidence="7 8">GAS97</strain>
    </source>
</reference>
<dbReference type="InterPro" id="IPR027304">
    <property type="entry name" value="Trigger_fact/SurA_dom_sf"/>
</dbReference>
<evidence type="ECO:0000256" key="1">
    <source>
        <dbReference type="ARBA" id="ARBA00000971"/>
    </source>
</evidence>
<dbReference type="PANTHER" id="PTHR47245:SF2">
    <property type="entry name" value="PEPTIDYL-PROLYL CIS-TRANS ISOMERASE HP_0175-RELATED"/>
    <property type="match status" value="1"/>
</dbReference>
<dbReference type="PANTHER" id="PTHR47245">
    <property type="entry name" value="PEPTIDYLPROLYL ISOMERASE"/>
    <property type="match status" value="1"/>
</dbReference>
<feature type="domain" description="PpiC" evidence="6">
    <location>
        <begin position="110"/>
        <end position="213"/>
    </location>
</feature>
<evidence type="ECO:0000256" key="4">
    <source>
        <dbReference type="ARBA" id="ARBA00023110"/>
    </source>
</evidence>
<accession>A0ABW8MD19</accession>
<dbReference type="InterPro" id="IPR046357">
    <property type="entry name" value="PPIase_dom_sf"/>
</dbReference>
<protein>
    <recommendedName>
        <fullName evidence="3">peptidylprolyl isomerase</fullName>
        <ecNumber evidence="3">5.2.1.8</ecNumber>
    </recommendedName>
</protein>
<comment type="caution">
    <text evidence="7">The sequence shown here is derived from an EMBL/GenBank/DDBJ whole genome shotgun (WGS) entry which is preliminary data.</text>
</comment>
<evidence type="ECO:0000256" key="5">
    <source>
        <dbReference type="PROSITE-ProRule" id="PRU00278"/>
    </source>
</evidence>
<gene>
    <name evidence="7" type="ORF">ABH943_001592</name>
</gene>
<dbReference type="EMBL" id="JBIYDN010000004">
    <property type="protein sequence ID" value="MFK4441577.1"/>
    <property type="molecule type" value="Genomic_DNA"/>
</dbReference>
<evidence type="ECO:0000313" key="8">
    <source>
        <dbReference type="Proteomes" id="UP001620514"/>
    </source>
</evidence>
<evidence type="ECO:0000259" key="6">
    <source>
        <dbReference type="PROSITE" id="PS50198"/>
    </source>
</evidence>
<dbReference type="PROSITE" id="PS50198">
    <property type="entry name" value="PPIC_PPIASE_2"/>
    <property type="match status" value="1"/>
</dbReference>
<evidence type="ECO:0000313" key="7">
    <source>
        <dbReference type="EMBL" id="MFK4441577.1"/>
    </source>
</evidence>
<evidence type="ECO:0000256" key="2">
    <source>
        <dbReference type="ARBA" id="ARBA00007656"/>
    </source>
</evidence>
<dbReference type="EC" id="5.2.1.8" evidence="3"/>
<dbReference type="Pfam" id="PF13616">
    <property type="entry name" value="Rotamase_3"/>
    <property type="match status" value="1"/>
</dbReference>
<comment type="similarity">
    <text evidence="2">Belongs to the PpiC/parvulin rotamase family.</text>
</comment>
<dbReference type="InterPro" id="IPR000297">
    <property type="entry name" value="PPIase_PpiC"/>
</dbReference>
<comment type="catalytic activity">
    <reaction evidence="1">
        <text>[protein]-peptidylproline (omega=180) = [protein]-peptidylproline (omega=0)</text>
        <dbReference type="Rhea" id="RHEA:16237"/>
        <dbReference type="Rhea" id="RHEA-COMP:10747"/>
        <dbReference type="Rhea" id="RHEA-COMP:10748"/>
        <dbReference type="ChEBI" id="CHEBI:83833"/>
        <dbReference type="ChEBI" id="CHEBI:83834"/>
        <dbReference type="EC" id="5.2.1.8"/>
    </reaction>
</comment>
<keyword evidence="5 7" id="KW-0413">Isomerase</keyword>
<dbReference type="SUPFAM" id="SSF109998">
    <property type="entry name" value="Triger factor/SurA peptide-binding domain-like"/>
    <property type="match status" value="1"/>
</dbReference>
<organism evidence="7 8">
    <name type="scientific">Caballeronia udeis</name>
    <dbReference type="NCBI Taxonomy" id="1232866"/>
    <lineage>
        <taxon>Bacteria</taxon>
        <taxon>Pseudomonadati</taxon>
        <taxon>Pseudomonadota</taxon>
        <taxon>Betaproteobacteria</taxon>
        <taxon>Burkholderiales</taxon>
        <taxon>Burkholderiaceae</taxon>
        <taxon>Caballeronia</taxon>
    </lineage>
</organism>
<sequence>MAVRAAALTRSEENIVAIVVNGVKLADTDLEREMPAYADTPDAQQAALTAAVLRRVLLDEAAQLYIVAAAQGDEAMIEALLDHQLAEAAAPTHEECERHYLADLERWRVNERARVSHILFQVTEKVDLAALRQRAQQTLDELLQSGDLELRFVHFARTVSNCPSGVDGGALGEIGRGDTVVAFEHAVFAAPAGTLCPVLVETEFGFHIIRVHEKSPGLVLPFDQVEVRIRVAMSQALRDLAERRYVMEAVSRANIQGWKNGVAT</sequence>
<dbReference type="SUPFAM" id="SSF54534">
    <property type="entry name" value="FKBP-like"/>
    <property type="match status" value="1"/>
</dbReference>